<dbReference type="PANTHER" id="PTHR47074">
    <property type="entry name" value="BNAC02G40300D PROTEIN"/>
    <property type="match status" value="1"/>
</dbReference>
<keyword evidence="3" id="KW-1185">Reference proteome</keyword>
<dbReference type="InterPro" id="IPR012337">
    <property type="entry name" value="RNaseH-like_sf"/>
</dbReference>
<reference evidence="2 3" key="1">
    <citation type="journal article" date="2019" name="Genome Biol. Evol.">
        <title>Insights into the evolution of the New World diploid cottons (Gossypium, subgenus Houzingenia) based on genome sequencing.</title>
        <authorList>
            <person name="Grover C.E."/>
            <person name="Arick M.A. 2nd"/>
            <person name="Thrash A."/>
            <person name="Conover J.L."/>
            <person name="Sanders W.S."/>
            <person name="Peterson D.G."/>
            <person name="Frelichowski J.E."/>
            <person name="Scheffler J.A."/>
            <person name="Scheffler B.E."/>
            <person name="Wendel J.F."/>
        </authorList>
    </citation>
    <scope>NUCLEOTIDE SEQUENCE [LARGE SCALE GENOMIC DNA]</scope>
    <source>
        <strain evidence="2">6</strain>
        <tissue evidence="2">Leaf</tissue>
    </source>
</reference>
<dbReference type="InterPro" id="IPR036397">
    <property type="entry name" value="RNaseH_sf"/>
</dbReference>
<organism evidence="2 3">
    <name type="scientific">Gossypium armourianum</name>
    <dbReference type="NCBI Taxonomy" id="34283"/>
    <lineage>
        <taxon>Eukaryota</taxon>
        <taxon>Viridiplantae</taxon>
        <taxon>Streptophyta</taxon>
        <taxon>Embryophyta</taxon>
        <taxon>Tracheophyta</taxon>
        <taxon>Spermatophyta</taxon>
        <taxon>Magnoliopsida</taxon>
        <taxon>eudicotyledons</taxon>
        <taxon>Gunneridae</taxon>
        <taxon>Pentapetalae</taxon>
        <taxon>rosids</taxon>
        <taxon>malvids</taxon>
        <taxon>Malvales</taxon>
        <taxon>Malvaceae</taxon>
        <taxon>Malvoideae</taxon>
        <taxon>Gossypium</taxon>
    </lineage>
</organism>
<evidence type="ECO:0000313" key="3">
    <source>
        <dbReference type="Proteomes" id="UP000593575"/>
    </source>
</evidence>
<dbReference type="Pfam" id="PF13456">
    <property type="entry name" value="RVT_3"/>
    <property type="match status" value="1"/>
</dbReference>
<dbReference type="InterPro" id="IPR044730">
    <property type="entry name" value="RNase_H-like_dom_plant"/>
</dbReference>
<evidence type="ECO:0000313" key="2">
    <source>
        <dbReference type="EMBL" id="MBA0834042.1"/>
    </source>
</evidence>
<accession>A0A7J9JHZ8</accession>
<dbReference type="GO" id="GO:0004523">
    <property type="term" value="F:RNA-DNA hybrid ribonuclease activity"/>
    <property type="evidence" value="ECO:0007669"/>
    <property type="project" value="InterPro"/>
</dbReference>
<dbReference type="AlphaFoldDB" id="A0A7J9JHZ8"/>
<dbReference type="GO" id="GO:0003676">
    <property type="term" value="F:nucleic acid binding"/>
    <property type="evidence" value="ECO:0007669"/>
    <property type="project" value="InterPro"/>
</dbReference>
<name>A0A7J9JHZ8_9ROSI</name>
<feature type="non-terminal residue" evidence="2">
    <location>
        <position position="1"/>
    </location>
</feature>
<dbReference type="EMBL" id="JABFAE010000008">
    <property type="protein sequence ID" value="MBA0834042.1"/>
    <property type="molecule type" value="Genomic_DNA"/>
</dbReference>
<dbReference type="Gene3D" id="3.30.420.10">
    <property type="entry name" value="Ribonuclease H-like superfamily/Ribonuclease H"/>
    <property type="match status" value="1"/>
</dbReference>
<feature type="domain" description="RNase H type-1" evidence="1">
    <location>
        <begin position="11"/>
        <end position="130"/>
    </location>
</feature>
<dbReference type="InterPro" id="IPR002156">
    <property type="entry name" value="RNaseH_domain"/>
</dbReference>
<protein>
    <recommendedName>
        <fullName evidence="1">RNase H type-1 domain-containing protein</fullName>
    </recommendedName>
</protein>
<proteinExistence type="predicted"/>
<dbReference type="CDD" id="cd06222">
    <property type="entry name" value="RNase_H_like"/>
    <property type="match status" value="1"/>
</dbReference>
<dbReference type="Proteomes" id="UP000593575">
    <property type="component" value="Unassembled WGS sequence"/>
</dbReference>
<dbReference type="InterPro" id="IPR052929">
    <property type="entry name" value="RNase_H-like_EbsB-rel"/>
</dbReference>
<evidence type="ECO:0000259" key="1">
    <source>
        <dbReference type="Pfam" id="PF13456"/>
    </source>
</evidence>
<sequence length="158" mass="18117">EKPLCWSVKINVDATILKKKTSFGVIIRDSDGLALGRGGGFKDELMAIELAELYAFEEGLKLAHSLYTNNAIFETDCASLMNRFKKYKDDITIIGHRIEEIYKTLEMFTTIDVKWANRSCNNVADFICKYVILNNCNMLFGIDYPRYIHDTVIHDSFN</sequence>
<comment type="caution">
    <text evidence="2">The sequence shown here is derived from an EMBL/GenBank/DDBJ whole genome shotgun (WGS) entry which is preliminary data.</text>
</comment>
<dbReference type="PANTHER" id="PTHR47074:SF48">
    <property type="entry name" value="POLYNUCLEOTIDYL TRANSFERASE, RIBONUCLEASE H-LIKE SUPERFAMILY PROTEIN"/>
    <property type="match status" value="1"/>
</dbReference>
<dbReference type="SUPFAM" id="SSF53098">
    <property type="entry name" value="Ribonuclease H-like"/>
    <property type="match status" value="1"/>
</dbReference>
<gene>
    <name evidence="2" type="ORF">Goarm_006430</name>
</gene>